<keyword evidence="3" id="KW-0812">Transmembrane</keyword>
<gene>
    <name evidence="4" type="ORF">GCM10008179_19670</name>
</gene>
<keyword evidence="3" id="KW-1133">Transmembrane helix</keyword>
<feature type="repeat" description="TPR" evidence="1">
    <location>
        <begin position="82"/>
        <end position="115"/>
    </location>
</feature>
<reference evidence="4" key="2">
    <citation type="submission" date="2023-01" db="EMBL/GenBank/DDBJ databases">
        <authorList>
            <person name="Sun Q."/>
            <person name="Evtushenko L."/>
        </authorList>
    </citation>
    <scope>NUCLEOTIDE SEQUENCE</scope>
    <source>
        <strain evidence="4">VKM B-2347</strain>
    </source>
</reference>
<feature type="compositionally biased region" description="Low complexity" evidence="2">
    <location>
        <begin position="207"/>
        <end position="216"/>
    </location>
</feature>
<dbReference type="Pfam" id="PF13428">
    <property type="entry name" value="TPR_14"/>
    <property type="match status" value="1"/>
</dbReference>
<protein>
    <recommendedName>
        <fullName evidence="6">Tetratricopeptide repeat protein</fullName>
    </recommendedName>
</protein>
<dbReference type="EMBL" id="BSFI01000008">
    <property type="protein sequence ID" value="GLK68329.1"/>
    <property type="molecule type" value="Genomic_DNA"/>
</dbReference>
<dbReference type="InterPro" id="IPR011990">
    <property type="entry name" value="TPR-like_helical_dom_sf"/>
</dbReference>
<evidence type="ECO:0000256" key="1">
    <source>
        <dbReference type="PROSITE-ProRule" id="PRU00339"/>
    </source>
</evidence>
<evidence type="ECO:0000256" key="2">
    <source>
        <dbReference type="SAM" id="MobiDB-lite"/>
    </source>
</evidence>
<dbReference type="SUPFAM" id="SSF48452">
    <property type="entry name" value="TPR-like"/>
    <property type="match status" value="1"/>
</dbReference>
<evidence type="ECO:0008006" key="6">
    <source>
        <dbReference type="Google" id="ProtNLM"/>
    </source>
</evidence>
<comment type="caution">
    <text evidence="4">The sequence shown here is derived from an EMBL/GenBank/DDBJ whole genome shotgun (WGS) entry which is preliminary data.</text>
</comment>
<evidence type="ECO:0000313" key="4">
    <source>
        <dbReference type="EMBL" id="GLK68329.1"/>
    </source>
</evidence>
<proteinExistence type="predicted"/>
<evidence type="ECO:0000256" key="3">
    <source>
        <dbReference type="SAM" id="Phobius"/>
    </source>
</evidence>
<dbReference type="InterPro" id="IPR019734">
    <property type="entry name" value="TPR_rpt"/>
</dbReference>
<keyword evidence="3" id="KW-0472">Membrane</keyword>
<dbReference type="AlphaFoldDB" id="A0A9W6J2S5"/>
<sequence>MGASAPSGLGARLIRIAILAALIVAALFATDARQHAGRAFYEAGLPRVAALMLGGPAWRGAALYERGRYEEAAQAFRAAEFPGQLYDLGTALARSGRLREAAQTFDDALERDPNDEDARYNLAVVESLLAKRRADAVDARNGANASASANKRGGEAPSDAENEINSTGEGAAGDRDSGRQANSAGRSRVFKSGRAPQSGDPSENTKASGSIGSAAGLGRTGESAMNVARPPEQPALRSESMMLKTIFASRQWLETLPDDPGVYVRKLFVQQREARRERGMAAPEVTDQW</sequence>
<name>A0A9W6J2S5_9HYPH</name>
<evidence type="ECO:0000313" key="5">
    <source>
        <dbReference type="Proteomes" id="UP001143372"/>
    </source>
</evidence>
<reference evidence="4" key="1">
    <citation type="journal article" date="2014" name="Int. J. Syst. Evol. Microbiol.">
        <title>Complete genome sequence of Corynebacterium casei LMG S-19264T (=DSM 44701T), isolated from a smear-ripened cheese.</title>
        <authorList>
            <consortium name="US DOE Joint Genome Institute (JGI-PGF)"/>
            <person name="Walter F."/>
            <person name="Albersmeier A."/>
            <person name="Kalinowski J."/>
            <person name="Ruckert C."/>
        </authorList>
    </citation>
    <scope>NUCLEOTIDE SEQUENCE</scope>
    <source>
        <strain evidence="4">VKM B-2347</strain>
    </source>
</reference>
<keyword evidence="1" id="KW-0802">TPR repeat</keyword>
<dbReference type="PROSITE" id="PS50005">
    <property type="entry name" value="TPR"/>
    <property type="match status" value="1"/>
</dbReference>
<dbReference type="Proteomes" id="UP001143372">
    <property type="component" value="Unassembled WGS sequence"/>
</dbReference>
<feature type="compositionally biased region" description="Low complexity" evidence="2">
    <location>
        <begin position="139"/>
        <end position="151"/>
    </location>
</feature>
<organism evidence="4 5">
    <name type="scientific">Hansschlegelia plantiphila</name>
    <dbReference type="NCBI Taxonomy" id="374655"/>
    <lineage>
        <taxon>Bacteria</taxon>
        <taxon>Pseudomonadati</taxon>
        <taxon>Pseudomonadota</taxon>
        <taxon>Alphaproteobacteria</taxon>
        <taxon>Hyphomicrobiales</taxon>
        <taxon>Methylopilaceae</taxon>
        <taxon>Hansschlegelia</taxon>
    </lineage>
</organism>
<feature type="transmembrane region" description="Helical" evidence="3">
    <location>
        <begin position="12"/>
        <end position="30"/>
    </location>
</feature>
<keyword evidence="5" id="KW-1185">Reference proteome</keyword>
<dbReference type="Gene3D" id="1.25.40.10">
    <property type="entry name" value="Tetratricopeptide repeat domain"/>
    <property type="match status" value="1"/>
</dbReference>
<feature type="region of interest" description="Disordered" evidence="2">
    <location>
        <begin position="136"/>
        <end position="228"/>
    </location>
</feature>
<accession>A0A9W6J2S5</accession>